<comment type="caution">
    <text evidence="3">The sequence shown here is derived from an EMBL/GenBank/DDBJ whole genome shotgun (WGS) entry which is preliminary data.</text>
</comment>
<sequence>MCSGESFAASVRRVHWFWEASEGKTTEQPPARVAIEELKTLTAVHFAMVNGDKQVDRRTFLQTTAVAGGTFSVAGCMGGGGSDTAVLGMLQPFTGEVAWVGESSEVAMNIAVDQINEAGGMNGTDIEIVTEDTEANQQTATSAIRKLIDSDGASAILGPTSFTLPAVMDIAQESQVPIISPTAGTSVLDDRGGNYIFRTSASDSLGGKAMARIARDNGYEEIAVMYVDNQGGRSFGQTVIEGFEALGGTVTTEVALTPGKSSYRSELTEAFQDEPEFVSLTAGTQTGQIILDQWDEQGLGGVWGLSNDMQTDSFAADVGAPLEDSYAIGPLPGGEKYDEFAAEYESRAGESPQPFTPEGYDAAMLAALAAEAAESNSGSDLAGEIPAVSKDGETVTSFQAGADALNNGTNIDYDGASGPVDITSQGNIRSSFAVFQSTGSEWEQVGEIAADSLDF</sequence>
<feature type="domain" description="Leucine-binding protein" evidence="2">
    <location>
        <begin position="87"/>
        <end position="432"/>
    </location>
</feature>
<dbReference type="InterPro" id="IPR028081">
    <property type="entry name" value="Leu-bd"/>
</dbReference>
<reference evidence="3 4" key="1">
    <citation type="journal article" date="2014" name="Front. Microbiol.">
        <title>Population and genomic analysis of the genus Halorubrum.</title>
        <authorList>
            <person name="Fullmer M.S."/>
            <person name="Soucy S.M."/>
            <person name="Swithers K.S."/>
            <person name="Makkay A.M."/>
            <person name="Wheeler R."/>
            <person name="Ventosa A."/>
            <person name="Gogarten J.P."/>
            <person name="Papke R.T."/>
        </authorList>
    </citation>
    <scope>NUCLEOTIDE SEQUENCE [LARGE SCALE GENOMIC DNA]</scope>
    <source>
        <strain evidence="3 4">LD3</strain>
    </source>
</reference>
<dbReference type="Gene3D" id="3.40.50.2300">
    <property type="match status" value="2"/>
</dbReference>
<dbReference type="InterPro" id="IPR028082">
    <property type="entry name" value="Peripla_BP_I"/>
</dbReference>
<proteinExistence type="predicted"/>
<dbReference type="InterPro" id="IPR051010">
    <property type="entry name" value="BCAA_transport"/>
</dbReference>
<dbReference type="PANTHER" id="PTHR30483">
    <property type="entry name" value="LEUCINE-SPECIFIC-BINDING PROTEIN"/>
    <property type="match status" value="1"/>
</dbReference>
<evidence type="ECO:0000313" key="3">
    <source>
        <dbReference type="EMBL" id="OYR59582.1"/>
    </source>
</evidence>
<dbReference type="SUPFAM" id="SSF53822">
    <property type="entry name" value="Periplasmic binding protein-like I"/>
    <property type="match status" value="1"/>
</dbReference>
<dbReference type="Pfam" id="PF13458">
    <property type="entry name" value="Peripla_BP_6"/>
    <property type="match status" value="1"/>
</dbReference>
<evidence type="ECO:0000256" key="1">
    <source>
        <dbReference type="ARBA" id="ARBA00022729"/>
    </source>
</evidence>
<keyword evidence="1" id="KW-0732">Signal</keyword>
<evidence type="ECO:0000259" key="2">
    <source>
        <dbReference type="Pfam" id="PF13458"/>
    </source>
</evidence>
<protein>
    <recommendedName>
        <fullName evidence="2">Leucine-binding protein domain-containing protein</fullName>
    </recommendedName>
</protein>
<dbReference type="AlphaFoldDB" id="A0A256ITW0"/>
<accession>A0A256ITW0</accession>
<evidence type="ECO:0000313" key="4">
    <source>
        <dbReference type="Proteomes" id="UP000216409"/>
    </source>
</evidence>
<gene>
    <name evidence="3" type="ORF">DJ83_12535</name>
</gene>
<dbReference type="PANTHER" id="PTHR30483:SF6">
    <property type="entry name" value="PERIPLASMIC BINDING PROTEIN OF ABC TRANSPORTER FOR NATURAL AMINO ACIDS"/>
    <property type="match status" value="1"/>
</dbReference>
<dbReference type="EMBL" id="NHOW01000146">
    <property type="protein sequence ID" value="OYR59582.1"/>
    <property type="molecule type" value="Genomic_DNA"/>
</dbReference>
<dbReference type="CDD" id="cd06346">
    <property type="entry name" value="PBP1_ABC_ligand_binding-like"/>
    <property type="match status" value="1"/>
</dbReference>
<organism evidence="3 4">
    <name type="scientific">Halorubrum ezzemoulense</name>
    <name type="common">Halorubrum chaoviator</name>
    <dbReference type="NCBI Taxonomy" id="337243"/>
    <lineage>
        <taxon>Archaea</taxon>
        <taxon>Methanobacteriati</taxon>
        <taxon>Methanobacteriota</taxon>
        <taxon>Stenosarchaea group</taxon>
        <taxon>Halobacteria</taxon>
        <taxon>Halobacteriales</taxon>
        <taxon>Haloferacaceae</taxon>
        <taxon>Halorubrum</taxon>
    </lineage>
</organism>
<dbReference type="Proteomes" id="UP000216409">
    <property type="component" value="Unassembled WGS sequence"/>
</dbReference>
<name>A0A256ITW0_HALEZ</name>